<dbReference type="Pfam" id="PF17957">
    <property type="entry name" value="Big_7"/>
    <property type="match status" value="1"/>
</dbReference>
<sequence>MFLPKNHFTWGRTLAVCTCMAVALLSACSDDDPDADPTDADLPTVTVTGIQANAIIWSTVDLTVAADDNEAVEKVELKVDNVSIVTKTEKSFAYALNTVALELEDGQHTLTVIVTDAAGNEKKQEYTFTVLNTLISTDVREDFLENGQRGFIFLSDASGKTIVSYEFENGEAVRLTAPAYTGSDFYLTEVVLDGSDDQELRTFSKVNRGIWTLTPTSAPYDYAPAGDATLSFTNILPGVDYTVNTDRMDLAYVNTDRPTVTVGLYKNPSKIYITRNEDDDSPTHYLLTAPMSTGSGNPSIDLGQVNTALTKETIDLSNYGYEFGGVSILGLVTPGDFNNAYHISYTGPENNELEYRYPGSAFPTYYSEVELFGPGFEVMSFTEGLPDLTPLATDAEINLTLPDINGTVTGTDIDFIMFDIESDDNTYWSLFTAKGAVDVVIPEIPENLETLVTTESSNPYVGLYAWQKFNFDGYDGLLNFIRNSNHGAHELDGRGATYRQIEIHLTDDPQGRSRQQAAKSKALAHSGRKRHR</sequence>
<evidence type="ECO:0000256" key="1">
    <source>
        <dbReference type="SAM" id="MobiDB-lite"/>
    </source>
</evidence>
<evidence type="ECO:0000313" key="3">
    <source>
        <dbReference type="EMBL" id="MBT1712085.1"/>
    </source>
</evidence>
<evidence type="ECO:0000313" key="4">
    <source>
        <dbReference type="Proteomes" id="UP001319080"/>
    </source>
</evidence>
<gene>
    <name evidence="3" type="ORF">KK062_27840</name>
</gene>
<dbReference type="EMBL" id="JAHESE010000049">
    <property type="protein sequence ID" value="MBT1712085.1"/>
    <property type="molecule type" value="Genomic_DNA"/>
</dbReference>
<dbReference type="AlphaFoldDB" id="A0AAP2E2X7"/>
<reference evidence="3 4" key="1">
    <citation type="submission" date="2021-05" db="EMBL/GenBank/DDBJ databases">
        <title>A Polyphasic approach of four new species of the genus Ohtaekwangia: Ohtaekwangia histidinii sp. nov., Ohtaekwangia cretensis sp. nov., Ohtaekwangia indiensis sp. nov., Ohtaekwangia reichenbachii sp. nov. from diverse environment.</title>
        <authorList>
            <person name="Octaviana S."/>
        </authorList>
    </citation>
    <scope>NUCLEOTIDE SEQUENCE [LARGE SCALE GENOMIC DNA]</scope>
    <source>
        <strain evidence="3 4">PWU5</strain>
    </source>
</reference>
<proteinExistence type="predicted"/>
<keyword evidence="4" id="KW-1185">Reference proteome</keyword>
<keyword evidence="2" id="KW-0732">Signal</keyword>
<comment type="caution">
    <text evidence="3">The sequence shown here is derived from an EMBL/GenBank/DDBJ whole genome shotgun (WGS) entry which is preliminary data.</text>
</comment>
<organism evidence="3 4">
    <name type="scientific">Dawidia cretensis</name>
    <dbReference type="NCBI Taxonomy" id="2782350"/>
    <lineage>
        <taxon>Bacteria</taxon>
        <taxon>Pseudomonadati</taxon>
        <taxon>Bacteroidota</taxon>
        <taxon>Cytophagia</taxon>
        <taxon>Cytophagales</taxon>
        <taxon>Chryseotaleaceae</taxon>
        <taxon>Dawidia</taxon>
    </lineage>
</organism>
<feature type="signal peptide" evidence="2">
    <location>
        <begin position="1"/>
        <end position="29"/>
    </location>
</feature>
<dbReference type="InterPro" id="IPR013783">
    <property type="entry name" value="Ig-like_fold"/>
</dbReference>
<accession>A0AAP2E2X7</accession>
<dbReference type="Proteomes" id="UP001319080">
    <property type="component" value="Unassembled WGS sequence"/>
</dbReference>
<evidence type="ECO:0000256" key="2">
    <source>
        <dbReference type="SAM" id="SignalP"/>
    </source>
</evidence>
<feature type="chain" id="PRO_5042904438" evidence="2">
    <location>
        <begin position="30"/>
        <end position="532"/>
    </location>
</feature>
<feature type="region of interest" description="Disordered" evidence="1">
    <location>
        <begin position="507"/>
        <end position="532"/>
    </location>
</feature>
<name>A0AAP2E2X7_9BACT</name>
<dbReference type="RefSeq" id="WP_254087654.1">
    <property type="nucleotide sequence ID" value="NZ_JAHESE010000049.1"/>
</dbReference>
<protein>
    <submittedName>
        <fullName evidence="3">Uncharacterized protein</fullName>
    </submittedName>
</protein>
<dbReference type="PROSITE" id="PS51257">
    <property type="entry name" value="PROKAR_LIPOPROTEIN"/>
    <property type="match status" value="1"/>
</dbReference>
<dbReference type="Gene3D" id="2.60.40.10">
    <property type="entry name" value="Immunoglobulins"/>
    <property type="match status" value="1"/>
</dbReference>